<dbReference type="Pfam" id="PF14661">
    <property type="entry name" value="HAUS6_N"/>
    <property type="match status" value="1"/>
</dbReference>
<protein>
    <recommendedName>
        <fullName evidence="3">HAUS augmin-like complex subunit 6 N-terminal domain-containing protein</fullName>
    </recommendedName>
</protein>
<proteinExistence type="predicted"/>
<dbReference type="STRING" id="1016849.A0A0D1YNZ3"/>
<feature type="coiled-coil region" evidence="1">
    <location>
        <begin position="185"/>
        <end position="212"/>
    </location>
</feature>
<evidence type="ECO:0000313" key="5">
    <source>
        <dbReference type="Proteomes" id="UP000053599"/>
    </source>
</evidence>
<dbReference type="InterPro" id="IPR028163">
    <property type="entry name" value="HAUS_6_N"/>
</dbReference>
<dbReference type="HOGENOM" id="CLU_698298_0_0_1"/>
<sequence length="351" mass="40324">MSSGTPSDSIQWRPRDNIARFVRTLHLLDLNRLPDFPNITESTLRVSAKAPSNQQQRVKSIEWSLYRLYELYDPDDTRSRLHPYFPPSTPIQSLNLRTALYKVLTDLKKNGVLPRDIVLRKTMLDECKGDKFEELLAAFSMLVLRKTPTANTPRTRKTDPDHIIPLILAHRVSLQSSFRTRQEVREQARASMQELVTQREDIERRMQLVSRADQLEDVPVEESEMLRQQVNHAFSDNRRWAEYMLNGSPADAIASEVVDNAHKDVNQPMRELLTSLTKYEEWTQHLEGLRDSLLPESEINGQNELLSTSTATHAQDDSQPIKDTLTPASTTPRLRFDRHQSLTLSSLSGTT</sequence>
<feature type="region of interest" description="Disordered" evidence="2">
    <location>
        <begin position="309"/>
        <end position="331"/>
    </location>
</feature>
<dbReference type="EMBL" id="KN846951">
    <property type="protein sequence ID" value="KIV84542.1"/>
    <property type="molecule type" value="Genomic_DNA"/>
</dbReference>
<keyword evidence="1" id="KW-0175">Coiled coil</keyword>
<evidence type="ECO:0000256" key="2">
    <source>
        <dbReference type="SAM" id="MobiDB-lite"/>
    </source>
</evidence>
<evidence type="ECO:0000259" key="3">
    <source>
        <dbReference type="Pfam" id="PF14661"/>
    </source>
</evidence>
<organism evidence="4 5">
    <name type="scientific">Exophiala sideris</name>
    <dbReference type="NCBI Taxonomy" id="1016849"/>
    <lineage>
        <taxon>Eukaryota</taxon>
        <taxon>Fungi</taxon>
        <taxon>Dikarya</taxon>
        <taxon>Ascomycota</taxon>
        <taxon>Pezizomycotina</taxon>
        <taxon>Eurotiomycetes</taxon>
        <taxon>Chaetothyriomycetidae</taxon>
        <taxon>Chaetothyriales</taxon>
        <taxon>Herpotrichiellaceae</taxon>
        <taxon>Exophiala</taxon>
    </lineage>
</organism>
<evidence type="ECO:0000313" key="4">
    <source>
        <dbReference type="EMBL" id="KIV84542.1"/>
    </source>
</evidence>
<gene>
    <name evidence="4" type="ORF">PV11_00316</name>
</gene>
<dbReference type="AlphaFoldDB" id="A0A0D1YNZ3"/>
<feature type="domain" description="HAUS augmin-like complex subunit 6 N-terminal" evidence="3">
    <location>
        <begin position="21"/>
        <end position="216"/>
    </location>
</feature>
<name>A0A0D1YNZ3_9EURO</name>
<dbReference type="Proteomes" id="UP000053599">
    <property type="component" value="Unassembled WGS sequence"/>
</dbReference>
<accession>A0A0D1YNZ3</accession>
<evidence type="ECO:0000256" key="1">
    <source>
        <dbReference type="SAM" id="Coils"/>
    </source>
</evidence>
<dbReference type="OrthoDB" id="5575722at2759"/>
<reference evidence="4 5" key="1">
    <citation type="submission" date="2015-01" db="EMBL/GenBank/DDBJ databases">
        <title>The Genome Sequence of Exophiala sideris CBS121828.</title>
        <authorList>
            <consortium name="The Broad Institute Genomics Platform"/>
            <person name="Cuomo C."/>
            <person name="de Hoog S."/>
            <person name="Gorbushina A."/>
            <person name="Stielow B."/>
            <person name="Teixiera M."/>
            <person name="Abouelleil A."/>
            <person name="Chapman S.B."/>
            <person name="Priest M."/>
            <person name="Young S.K."/>
            <person name="Wortman J."/>
            <person name="Nusbaum C."/>
            <person name="Birren B."/>
        </authorList>
    </citation>
    <scope>NUCLEOTIDE SEQUENCE [LARGE SCALE GENOMIC DNA]</scope>
    <source>
        <strain evidence="4 5">CBS 121828</strain>
    </source>
</reference>